<dbReference type="EMBL" id="JARBJD010000323">
    <property type="protein sequence ID" value="KAK2943884.1"/>
    <property type="molecule type" value="Genomic_DNA"/>
</dbReference>
<reference evidence="2 3" key="1">
    <citation type="journal article" date="2022" name="bioRxiv">
        <title>Genomics of Preaxostyla Flagellates Illuminates Evolutionary Transitions and the Path Towards Mitochondrial Loss.</title>
        <authorList>
            <person name="Novak L.V.F."/>
            <person name="Treitli S.C."/>
            <person name="Pyrih J."/>
            <person name="Halakuc P."/>
            <person name="Pipaliya S.V."/>
            <person name="Vacek V."/>
            <person name="Brzon O."/>
            <person name="Soukal P."/>
            <person name="Eme L."/>
            <person name="Dacks J.B."/>
            <person name="Karnkowska A."/>
            <person name="Elias M."/>
            <person name="Hampl V."/>
        </authorList>
    </citation>
    <scope>NUCLEOTIDE SEQUENCE [LARGE SCALE GENOMIC DNA]</scope>
    <source>
        <strain evidence="2">NAU3</strain>
        <tissue evidence="2">Gut</tissue>
    </source>
</reference>
<evidence type="ECO:0000256" key="1">
    <source>
        <dbReference type="SAM" id="MobiDB-lite"/>
    </source>
</evidence>
<feature type="region of interest" description="Disordered" evidence="1">
    <location>
        <begin position="15"/>
        <end position="43"/>
    </location>
</feature>
<gene>
    <name evidence="2" type="ORF">BLNAU_21187</name>
</gene>
<evidence type="ECO:0000313" key="3">
    <source>
        <dbReference type="Proteomes" id="UP001281761"/>
    </source>
</evidence>
<name>A0ABQ9WXN0_9EUKA</name>
<sequence>MKYEQRTLRKISSVCENRPDSLPEDGVSVPTNSITPPDNTPDDDSFCTFSVYPFPLDKPTPQNSTTPAFSFGVSQRGVCSFNPNRFFSSGHSEDLLSVREPTRFTSEDGVSVPTNSITPPDNTPDDDSFCTFSVYPFPLDKPTPQNSTTPAFSFESPSEESAPSIRIGSSGVKNVEAAVSMWISVDPSSILFT</sequence>
<organism evidence="2 3">
    <name type="scientific">Blattamonas nauphoetae</name>
    <dbReference type="NCBI Taxonomy" id="2049346"/>
    <lineage>
        <taxon>Eukaryota</taxon>
        <taxon>Metamonada</taxon>
        <taxon>Preaxostyla</taxon>
        <taxon>Oxymonadida</taxon>
        <taxon>Blattamonas</taxon>
    </lineage>
</organism>
<comment type="caution">
    <text evidence="2">The sequence shown here is derived from an EMBL/GenBank/DDBJ whole genome shotgun (WGS) entry which is preliminary data.</text>
</comment>
<keyword evidence="3" id="KW-1185">Reference proteome</keyword>
<accession>A0ABQ9WXN0</accession>
<evidence type="ECO:0000313" key="2">
    <source>
        <dbReference type="EMBL" id="KAK2943884.1"/>
    </source>
</evidence>
<feature type="region of interest" description="Disordered" evidence="1">
    <location>
        <begin position="141"/>
        <end position="165"/>
    </location>
</feature>
<dbReference type="Proteomes" id="UP001281761">
    <property type="component" value="Unassembled WGS sequence"/>
</dbReference>
<feature type="compositionally biased region" description="Low complexity" evidence="1">
    <location>
        <begin position="150"/>
        <end position="164"/>
    </location>
</feature>
<feature type="region of interest" description="Disordered" evidence="1">
    <location>
        <begin position="104"/>
        <end position="125"/>
    </location>
</feature>
<protein>
    <submittedName>
        <fullName evidence="2">Uncharacterized protein</fullName>
    </submittedName>
</protein>
<proteinExistence type="predicted"/>